<organism evidence="3 4">
    <name type="scientific">Asticcacaulis aquaticus</name>
    <dbReference type="NCBI Taxonomy" id="2984212"/>
    <lineage>
        <taxon>Bacteria</taxon>
        <taxon>Pseudomonadati</taxon>
        <taxon>Pseudomonadota</taxon>
        <taxon>Alphaproteobacteria</taxon>
        <taxon>Caulobacterales</taxon>
        <taxon>Caulobacteraceae</taxon>
        <taxon>Asticcacaulis</taxon>
    </lineage>
</organism>
<dbReference type="PROSITE" id="PS51257">
    <property type="entry name" value="PROKAR_LIPOPROTEIN"/>
    <property type="match status" value="1"/>
</dbReference>
<dbReference type="InterPro" id="IPR029058">
    <property type="entry name" value="AB_hydrolase_fold"/>
</dbReference>
<dbReference type="InterPro" id="IPR049492">
    <property type="entry name" value="BD-FAE-like_dom"/>
</dbReference>
<gene>
    <name evidence="3" type="ORF">PQU92_17840</name>
</gene>
<keyword evidence="4" id="KW-1185">Reference proteome</keyword>
<dbReference type="RefSeq" id="WP_272749655.1">
    <property type="nucleotide sequence ID" value="NZ_JAQQKX010000022.1"/>
</dbReference>
<name>A0ABT5HYT6_9CAUL</name>
<sequence length="294" mass="31978">MTTLDKRHLLGGLILGTGIGLVLSGCSTLTAFNNMTPKDSGSKRVAQDVAYGDHPRHRYDVYAPTGSKPVKGWPVLIFFFGGGWESGDKKDYAWMGRSLAALGYLVAVPNYRLYPEVVYPRFMEDAASAVRHIQREASTYGGDAKRLGVMGHSAGAYIAVTLALEESFLKFDPMASNPFRVCVGIAGPYDFYPFDVKAAIQTFGTYPRPQETQPLNHATQSTTKFLLQHSRADTVCGVHNSVNLDKALKKVGTSSTLQLYDGLSHQDCAAVYSVPFRGKAPLRADAAAFLKANL</sequence>
<comment type="caution">
    <text evidence="3">The sequence shown here is derived from an EMBL/GenBank/DDBJ whole genome shotgun (WGS) entry which is preliminary data.</text>
</comment>
<evidence type="ECO:0000256" key="1">
    <source>
        <dbReference type="ARBA" id="ARBA00022801"/>
    </source>
</evidence>
<dbReference type="Gene3D" id="3.40.50.1820">
    <property type="entry name" value="alpha/beta hydrolase"/>
    <property type="match status" value="1"/>
</dbReference>
<evidence type="ECO:0000313" key="3">
    <source>
        <dbReference type="EMBL" id="MDC7685149.1"/>
    </source>
</evidence>
<keyword evidence="1 3" id="KW-0378">Hydrolase</keyword>
<protein>
    <submittedName>
        <fullName evidence="3">Alpha/beta hydrolase</fullName>
    </submittedName>
</protein>
<dbReference type="Proteomes" id="UP001214854">
    <property type="component" value="Unassembled WGS sequence"/>
</dbReference>
<evidence type="ECO:0000259" key="2">
    <source>
        <dbReference type="Pfam" id="PF20434"/>
    </source>
</evidence>
<dbReference type="PANTHER" id="PTHR48081:SF9">
    <property type="entry name" value="CARBOXYLESTERASE"/>
    <property type="match status" value="1"/>
</dbReference>
<dbReference type="SUPFAM" id="SSF53474">
    <property type="entry name" value="alpha/beta-Hydrolases"/>
    <property type="match status" value="1"/>
</dbReference>
<evidence type="ECO:0000313" key="4">
    <source>
        <dbReference type="Proteomes" id="UP001214854"/>
    </source>
</evidence>
<proteinExistence type="predicted"/>
<dbReference type="InterPro" id="IPR050300">
    <property type="entry name" value="GDXG_lipolytic_enzyme"/>
</dbReference>
<dbReference type="EMBL" id="JAQQKX010000022">
    <property type="protein sequence ID" value="MDC7685149.1"/>
    <property type="molecule type" value="Genomic_DNA"/>
</dbReference>
<reference evidence="3 4" key="1">
    <citation type="submission" date="2023-01" db="EMBL/GenBank/DDBJ databases">
        <title>Novel species of the genus Asticcacaulis isolated from rivers.</title>
        <authorList>
            <person name="Lu H."/>
        </authorList>
    </citation>
    <scope>NUCLEOTIDE SEQUENCE [LARGE SCALE GENOMIC DNA]</scope>
    <source>
        <strain evidence="3 4">BYS171W</strain>
    </source>
</reference>
<accession>A0ABT5HYT6</accession>
<feature type="domain" description="BD-FAE-like" evidence="2">
    <location>
        <begin position="60"/>
        <end position="248"/>
    </location>
</feature>
<dbReference type="PANTHER" id="PTHR48081">
    <property type="entry name" value="AB HYDROLASE SUPERFAMILY PROTEIN C4A8.06C"/>
    <property type="match status" value="1"/>
</dbReference>
<dbReference type="Pfam" id="PF20434">
    <property type="entry name" value="BD-FAE"/>
    <property type="match status" value="1"/>
</dbReference>
<dbReference type="GO" id="GO:0016787">
    <property type="term" value="F:hydrolase activity"/>
    <property type="evidence" value="ECO:0007669"/>
    <property type="project" value="UniProtKB-KW"/>
</dbReference>